<evidence type="ECO:0000313" key="2">
    <source>
        <dbReference type="Proteomes" id="UP000320582"/>
    </source>
</evidence>
<sequence>MQPWIVDAKDITDLSTITQFDKGLLISSPAIQSFLSPAGMQTNIVSGPKGFGKTLLLKLKRQSLIERGYSYIPEDQLVDKPVGVPTIVSRKSLGPLLNSTQYWKQVWEVAISIAVLKKEGTSVSGLKCSVLSEIFIDNLLTSPCDIFDCVLSLTRKQFSLALEDLRRVLVPNIRNISSQFALFIDNVDEYFESAASYAETESLLATGDIQLWVFAQCGLVSAAREINGVNNHIKCWVSIRSEAMEYLIANDPMAAQVGGSTVSLRYSKTDLVKILQKNIANEEDNRLFQIGTDEFERFFGLDAMEIENTYVAESEAIVDYVLRHTLSRPRDIAIIGKAISDIPPSRRTEEHVSQTINERATFIAQTYLAEARVHTPGFRPDILFSLITSNTLTLKDLSRISYEYDAVLNQFSGETVQRHPFCTLYRLGLLGIVKKLGGNRAAYQSFPAPGEVGFLTENVLPSAPFYLVHPVLVGLISRRNKDFLNNIDPLNIVGNDRRWHAINDVDFVFKGDVVGYSKIMADPDLAPRFPDIFCEVVERAKSNNGVFAEISGGDSILLQGKVPEKLVSAVHDIRHDMLKSLFEAKLRFAGDAGLMRFRDDGTGPQISGGKSIRVAARLEPKVKEDWVVVTDRFQYFCEQQRQSRFKRPFKMIELASTDLPEVPSQDGQFNLAKNDVEPAILHRLYRLRR</sequence>
<accession>A0A543K4X2</accession>
<reference evidence="1 2" key="1">
    <citation type="submission" date="2019-06" db="EMBL/GenBank/DDBJ databases">
        <title>Genomic Encyclopedia of Archaeal and Bacterial Type Strains, Phase II (KMG-II): from individual species to whole genera.</title>
        <authorList>
            <person name="Goeker M."/>
        </authorList>
    </citation>
    <scope>NUCLEOTIDE SEQUENCE [LARGE SCALE GENOMIC DNA]</scope>
    <source>
        <strain evidence="1 2">DSM 18423</strain>
    </source>
</reference>
<gene>
    <name evidence="1" type="ORF">BD293_4046</name>
</gene>
<dbReference type="NCBIfam" id="NF047389">
    <property type="entry name" value="ATPase_Sll1717"/>
    <property type="match status" value="1"/>
</dbReference>
<dbReference type="InterPro" id="IPR059206">
    <property type="entry name" value="Sll1717-like"/>
</dbReference>
<keyword evidence="2" id="KW-1185">Reference proteome</keyword>
<evidence type="ECO:0000313" key="1">
    <source>
        <dbReference type="EMBL" id="TQM90122.1"/>
    </source>
</evidence>
<dbReference type="Proteomes" id="UP000320582">
    <property type="component" value="Unassembled WGS sequence"/>
</dbReference>
<protein>
    <submittedName>
        <fullName evidence="1">Uncharacterized protein</fullName>
    </submittedName>
</protein>
<name>A0A543K4X2_9RHOB</name>
<dbReference type="AlphaFoldDB" id="A0A543K4X2"/>
<organism evidence="1 2">
    <name type="scientific">Roseinatronobacter monicus</name>
    <dbReference type="NCBI Taxonomy" id="393481"/>
    <lineage>
        <taxon>Bacteria</taxon>
        <taxon>Pseudomonadati</taxon>
        <taxon>Pseudomonadota</taxon>
        <taxon>Alphaproteobacteria</taxon>
        <taxon>Rhodobacterales</taxon>
        <taxon>Paracoccaceae</taxon>
        <taxon>Roseinatronobacter</taxon>
    </lineage>
</organism>
<dbReference type="EMBL" id="VFPT01000003">
    <property type="protein sequence ID" value="TQM90122.1"/>
    <property type="molecule type" value="Genomic_DNA"/>
</dbReference>
<proteinExistence type="predicted"/>
<comment type="caution">
    <text evidence="1">The sequence shown here is derived from an EMBL/GenBank/DDBJ whole genome shotgun (WGS) entry which is preliminary data.</text>
</comment>